<proteinExistence type="predicted"/>
<dbReference type="SUPFAM" id="SSF53098">
    <property type="entry name" value="Ribonuclease H-like"/>
    <property type="match status" value="1"/>
</dbReference>
<sequence length="247" mass="28462">MLLALKERFYVTKFDEKVVKANERNEVVHRKFCHMERILVTLITFWWTDFPFCELFPCATPTAYIAVEVLTLSYAQYWMPKTLMSGQGAHLQIETLNHFAVQLNFHLTFTSGYSPWINETVERLYKDTLQVFRALLMEYEAELLPVVQANLNHTRVQSLAGRVPIEVFTALPTSSALDAIVVSTTTARNPHAVNLEVIGDFVQQMRPSLHTIHEEVLDVKERQRTRDIVAHNRTPANVDIGDFVLWS</sequence>
<evidence type="ECO:0000313" key="2">
    <source>
        <dbReference type="EMBL" id="OWZ03651.1"/>
    </source>
</evidence>
<evidence type="ECO:0000313" key="3">
    <source>
        <dbReference type="Proteomes" id="UP000198211"/>
    </source>
</evidence>
<dbReference type="InterPro" id="IPR012337">
    <property type="entry name" value="RNaseH-like_sf"/>
</dbReference>
<dbReference type="GO" id="GO:0003676">
    <property type="term" value="F:nucleic acid binding"/>
    <property type="evidence" value="ECO:0007669"/>
    <property type="project" value="InterPro"/>
</dbReference>
<dbReference type="Gene3D" id="3.30.420.10">
    <property type="entry name" value="Ribonuclease H-like superfamily/Ribonuclease H"/>
    <property type="match status" value="1"/>
</dbReference>
<reference evidence="3" key="1">
    <citation type="submission" date="2017-03" db="EMBL/GenBank/DDBJ databases">
        <title>Phytopthora megakarya and P. palmivora, two closely related causual agents of cacao black pod achieved similar genome size and gene model numbers by different mechanisms.</title>
        <authorList>
            <person name="Ali S."/>
            <person name="Shao J."/>
            <person name="Larry D.J."/>
            <person name="Kronmiller B."/>
            <person name="Shen D."/>
            <person name="Strem M.D."/>
            <person name="Melnick R.L."/>
            <person name="Guiltinan M.J."/>
            <person name="Tyler B.M."/>
            <person name="Meinhardt L.W."/>
            <person name="Bailey B.A."/>
        </authorList>
    </citation>
    <scope>NUCLEOTIDE SEQUENCE [LARGE SCALE GENOMIC DNA]</scope>
    <source>
        <strain evidence="3">zdho120</strain>
    </source>
</reference>
<keyword evidence="3" id="KW-1185">Reference proteome</keyword>
<feature type="domain" description="Integrase catalytic" evidence="1">
    <location>
        <begin position="19"/>
        <end position="172"/>
    </location>
</feature>
<dbReference type="Proteomes" id="UP000198211">
    <property type="component" value="Unassembled WGS sequence"/>
</dbReference>
<name>A0A225VDS8_9STRA</name>
<protein>
    <recommendedName>
        <fullName evidence="1">Integrase catalytic domain-containing protein</fullName>
    </recommendedName>
</protein>
<comment type="caution">
    <text evidence="2">The sequence shown here is derived from an EMBL/GenBank/DDBJ whole genome shotgun (WGS) entry which is preliminary data.</text>
</comment>
<dbReference type="InterPro" id="IPR001584">
    <property type="entry name" value="Integrase_cat-core"/>
</dbReference>
<gene>
    <name evidence="2" type="ORF">PHMEG_00024576</name>
</gene>
<dbReference type="OrthoDB" id="118872at2759"/>
<dbReference type="InterPro" id="IPR036397">
    <property type="entry name" value="RNaseH_sf"/>
</dbReference>
<dbReference type="PROSITE" id="PS50994">
    <property type="entry name" value="INTEGRASE"/>
    <property type="match status" value="1"/>
</dbReference>
<organism evidence="2 3">
    <name type="scientific">Phytophthora megakarya</name>
    <dbReference type="NCBI Taxonomy" id="4795"/>
    <lineage>
        <taxon>Eukaryota</taxon>
        <taxon>Sar</taxon>
        <taxon>Stramenopiles</taxon>
        <taxon>Oomycota</taxon>
        <taxon>Peronosporomycetes</taxon>
        <taxon>Peronosporales</taxon>
        <taxon>Peronosporaceae</taxon>
        <taxon>Phytophthora</taxon>
    </lineage>
</organism>
<dbReference type="EMBL" id="NBNE01005397">
    <property type="protein sequence ID" value="OWZ03651.1"/>
    <property type="molecule type" value="Genomic_DNA"/>
</dbReference>
<dbReference type="AlphaFoldDB" id="A0A225VDS8"/>
<accession>A0A225VDS8</accession>
<dbReference type="GO" id="GO:0015074">
    <property type="term" value="P:DNA integration"/>
    <property type="evidence" value="ECO:0007669"/>
    <property type="project" value="InterPro"/>
</dbReference>
<evidence type="ECO:0000259" key="1">
    <source>
        <dbReference type="PROSITE" id="PS50994"/>
    </source>
</evidence>